<feature type="compositionally biased region" description="Acidic residues" evidence="8">
    <location>
        <begin position="337"/>
        <end position="347"/>
    </location>
</feature>
<feature type="transmembrane region" description="Helical" evidence="7">
    <location>
        <begin position="198"/>
        <end position="216"/>
    </location>
</feature>
<feature type="transmembrane region" description="Helical" evidence="7">
    <location>
        <begin position="225"/>
        <end position="243"/>
    </location>
</feature>
<dbReference type="PANTHER" id="PTHR30589:SF0">
    <property type="entry name" value="PHOSPHATIDYLGLYCEROL--PROLIPOPROTEIN DIACYLGLYCERYL TRANSFERASE"/>
    <property type="match status" value="1"/>
</dbReference>
<protein>
    <recommendedName>
        <fullName evidence="7">Phosphatidylglycerol--prolipoprotein diacylglyceryl transferase</fullName>
        <ecNumber evidence="7">2.5.1.145</ecNumber>
    </recommendedName>
</protein>
<evidence type="ECO:0000256" key="8">
    <source>
        <dbReference type="SAM" id="MobiDB-lite"/>
    </source>
</evidence>
<keyword evidence="4 7" id="KW-0812">Transmembrane</keyword>
<dbReference type="AlphaFoldDB" id="C0EG32"/>
<evidence type="ECO:0000256" key="1">
    <source>
        <dbReference type="ARBA" id="ARBA00007150"/>
    </source>
</evidence>
<comment type="pathway">
    <text evidence="7">Protein modification; lipoprotein biosynthesis (diacylglyceryl transfer).</text>
</comment>
<dbReference type="Pfam" id="PF01790">
    <property type="entry name" value="LGT"/>
    <property type="match status" value="1"/>
</dbReference>
<sequence>MNNPLSFPKLGLTLNFDRVAFSIGGFNVYWYGVVIALGFALALIYAFKNAKKFGIDPDRMVDVVIGGMIGGIVGARLYYVAFTWDQYKDDLLSIFSTRSGGLAIYGGIIGALLVGGLVCKWRKVKLLPMFDLTGIGFLIGQCLGRWGNFFNVEAYGSNTSLPWGMTSPSIQQELTENLSTLTAQGMDINPLMPVHPTFLYESLWCLAGFLILNWYWKRRKFDGEVFLMYVAWYGAGRCWIEGLRTDSLMLGPVRVSQVLAGVCVVVAVAAILIIRNKMEKSSDPDYRKLYVNTEAWQEELRRMEQSSKKKKQDAPDQATENEPDFRIELDQPQGQTEAEDSLVESEAEQQREGEDQNEQNY</sequence>
<keyword evidence="3 7" id="KW-0808">Transferase</keyword>
<comment type="caution">
    <text evidence="9">The sequence shown here is derived from an EMBL/GenBank/DDBJ whole genome shotgun (WGS) entry which is preliminary data.</text>
</comment>
<dbReference type="eggNOG" id="COG0682">
    <property type="taxonomic scope" value="Bacteria"/>
</dbReference>
<dbReference type="PANTHER" id="PTHR30589">
    <property type="entry name" value="PROLIPOPROTEIN DIACYLGLYCERYL TRANSFERASE"/>
    <property type="match status" value="1"/>
</dbReference>
<reference evidence="9 10" key="2">
    <citation type="submission" date="2009-02" db="EMBL/GenBank/DDBJ databases">
        <title>Draft genome sequence of Clostridium methylpentosum (DSM 5476).</title>
        <authorList>
            <person name="Sudarsanam P."/>
            <person name="Ley R."/>
            <person name="Guruge J."/>
            <person name="Turnbaugh P.J."/>
            <person name="Mahowald M."/>
            <person name="Liep D."/>
            <person name="Gordon J."/>
        </authorList>
    </citation>
    <scope>NUCLEOTIDE SEQUENCE [LARGE SCALE GENOMIC DNA]</scope>
    <source>
        <strain evidence="9 10">DSM 5476</strain>
    </source>
</reference>
<keyword evidence="6 7" id="KW-0472">Membrane</keyword>
<name>C0EG32_9FIRM</name>
<keyword evidence="9" id="KW-0449">Lipoprotein</keyword>
<keyword evidence="9" id="KW-0328">Glycosyltransferase</keyword>
<dbReference type="HAMAP" id="MF_01147">
    <property type="entry name" value="Lgt"/>
    <property type="match status" value="1"/>
</dbReference>
<evidence type="ECO:0000256" key="2">
    <source>
        <dbReference type="ARBA" id="ARBA00022475"/>
    </source>
</evidence>
<feature type="transmembrane region" description="Helical" evidence="7">
    <location>
        <begin position="255"/>
        <end position="274"/>
    </location>
</feature>
<comment type="catalytic activity">
    <reaction evidence="7">
        <text>L-cysteinyl-[prolipoprotein] + a 1,2-diacyl-sn-glycero-3-phospho-(1'-sn-glycerol) = an S-1,2-diacyl-sn-glyceryl-L-cysteinyl-[prolipoprotein] + sn-glycerol 1-phosphate + H(+)</text>
        <dbReference type="Rhea" id="RHEA:56712"/>
        <dbReference type="Rhea" id="RHEA-COMP:14679"/>
        <dbReference type="Rhea" id="RHEA-COMP:14680"/>
        <dbReference type="ChEBI" id="CHEBI:15378"/>
        <dbReference type="ChEBI" id="CHEBI:29950"/>
        <dbReference type="ChEBI" id="CHEBI:57685"/>
        <dbReference type="ChEBI" id="CHEBI:64716"/>
        <dbReference type="ChEBI" id="CHEBI:140658"/>
        <dbReference type="EC" id="2.5.1.145"/>
    </reaction>
</comment>
<dbReference type="EMBL" id="ACEC01000095">
    <property type="protein sequence ID" value="EEG29553.1"/>
    <property type="molecule type" value="Genomic_DNA"/>
</dbReference>
<comment type="similarity">
    <text evidence="1 7">Belongs to the Lgt family.</text>
</comment>
<feature type="transmembrane region" description="Helical" evidence="7">
    <location>
        <begin position="102"/>
        <end position="119"/>
    </location>
</feature>
<comment type="function">
    <text evidence="7">Catalyzes the transfer of the diacylglyceryl group from phosphatidylglycerol to the sulfhydryl group of the N-terminal cysteine of a prolipoprotein, the first step in the formation of mature lipoproteins.</text>
</comment>
<feature type="region of interest" description="Disordered" evidence="8">
    <location>
        <begin position="302"/>
        <end position="361"/>
    </location>
</feature>
<evidence type="ECO:0000256" key="7">
    <source>
        <dbReference type="HAMAP-Rule" id="MF_01147"/>
    </source>
</evidence>
<keyword evidence="5 7" id="KW-1133">Transmembrane helix</keyword>
<evidence type="ECO:0000256" key="3">
    <source>
        <dbReference type="ARBA" id="ARBA00022679"/>
    </source>
</evidence>
<dbReference type="NCBIfam" id="TIGR00544">
    <property type="entry name" value="lgt"/>
    <property type="match status" value="1"/>
</dbReference>
<dbReference type="UniPathway" id="UPA00664"/>
<evidence type="ECO:0000313" key="10">
    <source>
        <dbReference type="Proteomes" id="UP000003340"/>
    </source>
</evidence>
<gene>
    <name evidence="7 9" type="primary">lgt</name>
    <name evidence="9" type="ORF">CLOSTMETH_02824</name>
</gene>
<dbReference type="GO" id="GO:0008961">
    <property type="term" value="F:phosphatidylglycerol-prolipoprotein diacylglyceryl transferase activity"/>
    <property type="evidence" value="ECO:0007669"/>
    <property type="project" value="UniProtKB-UniRule"/>
</dbReference>
<proteinExistence type="inferred from homology"/>
<feature type="transmembrane region" description="Helical" evidence="7">
    <location>
        <begin position="59"/>
        <end position="82"/>
    </location>
</feature>
<keyword evidence="2 7" id="KW-1003">Cell membrane</keyword>
<reference evidence="9 10" key="1">
    <citation type="submission" date="2009-01" db="EMBL/GenBank/DDBJ databases">
        <authorList>
            <person name="Fulton L."/>
            <person name="Clifton S."/>
            <person name="Fulton B."/>
            <person name="Xu J."/>
            <person name="Minx P."/>
            <person name="Pepin K.H."/>
            <person name="Johnson M."/>
            <person name="Bhonagiri V."/>
            <person name="Nash W.E."/>
            <person name="Mardis E.R."/>
            <person name="Wilson R.K."/>
        </authorList>
    </citation>
    <scope>NUCLEOTIDE SEQUENCE [LARGE SCALE GENOMIC DNA]</scope>
    <source>
        <strain evidence="9 10">DSM 5476</strain>
    </source>
</reference>
<evidence type="ECO:0000313" key="9">
    <source>
        <dbReference type="EMBL" id="EEG29553.1"/>
    </source>
</evidence>
<dbReference type="EC" id="2.5.1.145" evidence="7"/>
<evidence type="ECO:0000256" key="5">
    <source>
        <dbReference type="ARBA" id="ARBA00022989"/>
    </source>
</evidence>
<feature type="transmembrane region" description="Helical" evidence="7">
    <location>
        <begin position="126"/>
        <end position="146"/>
    </location>
</feature>
<dbReference type="InterPro" id="IPR001640">
    <property type="entry name" value="Lgt"/>
</dbReference>
<dbReference type="STRING" id="537013.CLOSTMETH_02824"/>
<feature type="transmembrane region" description="Helical" evidence="7">
    <location>
        <begin position="28"/>
        <end position="47"/>
    </location>
</feature>
<keyword evidence="10" id="KW-1185">Reference proteome</keyword>
<dbReference type="PROSITE" id="PS01311">
    <property type="entry name" value="LGT"/>
    <property type="match status" value="1"/>
</dbReference>
<dbReference type="HOGENOM" id="CLU_013386_0_0_9"/>
<evidence type="ECO:0000256" key="4">
    <source>
        <dbReference type="ARBA" id="ARBA00022692"/>
    </source>
</evidence>
<accession>C0EG32</accession>
<evidence type="ECO:0000256" key="6">
    <source>
        <dbReference type="ARBA" id="ARBA00023136"/>
    </source>
</evidence>
<dbReference type="Proteomes" id="UP000003340">
    <property type="component" value="Unassembled WGS sequence"/>
</dbReference>
<organism evidence="9 10">
    <name type="scientific">[Clostridium] methylpentosum DSM 5476</name>
    <dbReference type="NCBI Taxonomy" id="537013"/>
    <lineage>
        <taxon>Bacteria</taxon>
        <taxon>Bacillati</taxon>
        <taxon>Bacillota</taxon>
        <taxon>Clostridia</taxon>
        <taxon>Eubacteriales</taxon>
        <taxon>Oscillospiraceae</taxon>
        <taxon>Oscillospiraceae incertae sedis</taxon>
    </lineage>
</organism>
<feature type="binding site" evidence="7">
    <location>
        <position position="145"/>
    </location>
    <ligand>
        <name>a 1,2-diacyl-sn-glycero-3-phospho-(1'-sn-glycerol)</name>
        <dbReference type="ChEBI" id="CHEBI:64716"/>
    </ligand>
</feature>
<dbReference type="GO" id="GO:0005886">
    <property type="term" value="C:plasma membrane"/>
    <property type="evidence" value="ECO:0007669"/>
    <property type="project" value="UniProtKB-SubCell"/>
</dbReference>
<dbReference type="GO" id="GO:0042158">
    <property type="term" value="P:lipoprotein biosynthetic process"/>
    <property type="evidence" value="ECO:0007669"/>
    <property type="project" value="UniProtKB-UniRule"/>
</dbReference>
<comment type="subcellular location">
    <subcellularLocation>
        <location evidence="7">Cell membrane</location>
        <topology evidence="7">Multi-pass membrane protein</topology>
    </subcellularLocation>
</comment>